<dbReference type="InterPro" id="IPR051309">
    <property type="entry name" value="ABCF_ATPase"/>
</dbReference>
<keyword evidence="1" id="KW-0175">Coiled coil</keyword>
<dbReference type="Proteomes" id="UP000054212">
    <property type="component" value="Unassembled WGS sequence"/>
</dbReference>
<evidence type="ECO:0000313" key="2">
    <source>
        <dbReference type="EMBL" id="KRO42880.1"/>
    </source>
</evidence>
<comment type="caution">
    <text evidence="2">The sequence shown here is derived from an EMBL/GenBank/DDBJ whole genome shotgun (WGS) entry which is preliminary data.</text>
</comment>
<protein>
    <recommendedName>
        <fullName evidence="4">ABC transporter Uup C-terminal domain-containing protein</fullName>
    </recommendedName>
</protein>
<evidence type="ECO:0008006" key="4">
    <source>
        <dbReference type="Google" id="ProtNLM"/>
    </source>
</evidence>
<evidence type="ECO:0000313" key="3">
    <source>
        <dbReference type="Proteomes" id="UP000054212"/>
    </source>
</evidence>
<accession>A0A0R2Q0X5</accession>
<reference evidence="2 3" key="1">
    <citation type="submission" date="2015-10" db="EMBL/GenBank/DDBJ databases">
        <title>Metagenome-Assembled Genomes uncover a global brackish microbiome.</title>
        <authorList>
            <person name="Hugerth L.W."/>
            <person name="Larsson J."/>
            <person name="Alneberg J."/>
            <person name="Lindh M.V."/>
            <person name="Legrand C."/>
            <person name="Pinhassi J."/>
            <person name="Andersson A.F."/>
        </authorList>
    </citation>
    <scope>NUCLEOTIDE SEQUENCE [LARGE SCALE GENOMIC DNA]</scope>
    <source>
        <strain evidence="2">BACL2 MAG-120813-bin23</strain>
    </source>
</reference>
<feature type="coiled-coil region" evidence="1">
    <location>
        <begin position="97"/>
        <end position="128"/>
    </location>
</feature>
<organism evidence="2 3">
    <name type="scientific">Actinobacteria bacterium BACL2 MAG-120813-bin23</name>
    <dbReference type="NCBI Taxonomy" id="1655569"/>
    <lineage>
        <taxon>Bacteria</taxon>
        <taxon>Bacillati</taxon>
        <taxon>Actinomycetota</taxon>
        <taxon>Actinomycetes</taxon>
        <taxon>Actinomycetes incertae sedis</taxon>
        <taxon>ac1 cluster</taxon>
    </lineage>
</organism>
<gene>
    <name evidence="2" type="ORF">ABR61_01425</name>
</gene>
<dbReference type="SUPFAM" id="SSF52540">
    <property type="entry name" value="P-loop containing nucleoside triphosphate hydrolases"/>
    <property type="match status" value="1"/>
</dbReference>
<dbReference type="EMBL" id="LIAT01000322">
    <property type="protein sequence ID" value="KRO42880.1"/>
    <property type="molecule type" value="Genomic_DNA"/>
</dbReference>
<dbReference type="InterPro" id="IPR027417">
    <property type="entry name" value="P-loop_NTPase"/>
</dbReference>
<dbReference type="PANTHER" id="PTHR42855">
    <property type="entry name" value="ABC TRANSPORTER ATP-BINDING SUBUNIT"/>
    <property type="match status" value="1"/>
</dbReference>
<proteinExistence type="predicted"/>
<sequence length="165" mass="18741">MASPNVLLLDEPTNDFDVETLTALEDLLDTYAGVIIVISHDRYFLERVCDRFVGLLGNETLQDLALGIEQYLDLRAEMISRSVVTEDRKEISGAAQLRLVKKELAKVEKQLERVIAQEQELIKEQESASFDHQRLLEVGAKLTDIGKVRSELEDKWLELSGQVKE</sequence>
<dbReference type="Gene3D" id="3.40.50.300">
    <property type="entry name" value="P-loop containing nucleotide triphosphate hydrolases"/>
    <property type="match status" value="1"/>
</dbReference>
<evidence type="ECO:0000256" key="1">
    <source>
        <dbReference type="SAM" id="Coils"/>
    </source>
</evidence>
<name>A0A0R2Q0X5_9ACTN</name>
<dbReference type="PANTHER" id="PTHR42855:SF1">
    <property type="entry name" value="ABC TRANSPORTER DOMAIN-CONTAINING PROTEIN"/>
    <property type="match status" value="1"/>
</dbReference>
<dbReference type="AlphaFoldDB" id="A0A0R2Q0X5"/>